<feature type="transmembrane region" description="Helical" evidence="1">
    <location>
        <begin position="157"/>
        <end position="181"/>
    </location>
</feature>
<feature type="transmembrane region" description="Helical" evidence="1">
    <location>
        <begin position="294"/>
        <end position="312"/>
    </location>
</feature>
<dbReference type="Proteomes" id="UP000271889">
    <property type="component" value="Unassembled WGS sequence"/>
</dbReference>
<feature type="transmembrane region" description="Helical" evidence="1">
    <location>
        <begin position="587"/>
        <end position="607"/>
    </location>
</feature>
<evidence type="ECO:0000256" key="1">
    <source>
        <dbReference type="SAM" id="Phobius"/>
    </source>
</evidence>
<accession>A0A3P6R3B0</accession>
<feature type="transmembrane region" description="Helical" evidence="1">
    <location>
        <begin position="373"/>
        <end position="394"/>
    </location>
</feature>
<keyword evidence="1" id="KW-0472">Membrane</keyword>
<dbReference type="AlphaFoldDB" id="A0A3P6R3B0"/>
<dbReference type="EMBL" id="UYRV01005888">
    <property type="protein sequence ID" value="VDK53127.1"/>
    <property type="molecule type" value="Genomic_DNA"/>
</dbReference>
<feature type="transmembrane region" description="Helical" evidence="1">
    <location>
        <begin position="250"/>
        <end position="273"/>
    </location>
</feature>
<reference evidence="2 3" key="1">
    <citation type="submission" date="2018-11" db="EMBL/GenBank/DDBJ databases">
        <authorList>
            <consortium name="Pathogen Informatics"/>
        </authorList>
    </citation>
    <scope>NUCLEOTIDE SEQUENCE [LARGE SCALE GENOMIC DNA]</scope>
</reference>
<keyword evidence="1" id="KW-1133">Transmembrane helix</keyword>
<sequence length="609" mass="65730">MVRAHVMTAGVTTGSSASKMATVAYGELAQINEMFNLEAHPDKSDGAVVNATFLTKFNCHLGEKITVGDRSYVISAKAERADALLGAEKTPLVMIPITNFEEHRDASYRIVLFASLEHREKDIEGTMARLNAQNISCASQFSGYASTIKEYQNFSEVITVLIAVIAGVFLAVFASLISSHLKSEWYYLRMLRVYGLSRTGLFALVILEQVLAAVAGSIVGSGIGSAIAGVICGATGTPISSWFVTANQFIAMVLLSVALVVGAVCLCFRIICLKEPLGVVKRKASRLYTARVRALKILACIAGVAAAAYSFMVTQHDARNGSLFIVLFFAGMVVVFFASELLIDLVSSFYEKKGAGIHKVAGRMLRAARSRTVHLAATLALVLALIGSVVNLGYSCQLWAGVLADQQLNLDARIVATNDVMGNDFISGVVKRDDVESKGTYYMARGKFGQMSAYVMTEADDFSGSLNKLYDSKTRFASLSTHEVVASSFLLSVFGIKVGDEVTISLAGQSKSVRVVGVITTLDYFGRMVIVAPELFEKQSYKNICLNVKSRENLDLNTLTSPALVEKLSREMLRAQWKSQIVSGTEYILALAVTTVCILVLMIAGAVRS</sequence>
<evidence type="ECO:0000313" key="2">
    <source>
        <dbReference type="EMBL" id="VDK53127.1"/>
    </source>
</evidence>
<name>A0A3P6R3B0_CYLGO</name>
<evidence type="ECO:0000313" key="3">
    <source>
        <dbReference type="Proteomes" id="UP000271889"/>
    </source>
</evidence>
<feature type="non-terminal residue" evidence="2">
    <location>
        <position position="609"/>
    </location>
</feature>
<dbReference type="PANTHER" id="PTHR30287">
    <property type="entry name" value="MEMBRANE COMPONENT OF PREDICTED ABC SUPERFAMILY METABOLITE UPTAKE TRANSPORTER"/>
    <property type="match status" value="1"/>
</dbReference>
<feature type="transmembrane region" description="Helical" evidence="1">
    <location>
        <begin position="226"/>
        <end position="244"/>
    </location>
</feature>
<feature type="transmembrane region" description="Helical" evidence="1">
    <location>
        <begin position="324"/>
        <end position="343"/>
    </location>
</feature>
<evidence type="ECO:0008006" key="4">
    <source>
        <dbReference type="Google" id="ProtNLM"/>
    </source>
</evidence>
<keyword evidence="3" id="KW-1185">Reference proteome</keyword>
<gene>
    <name evidence="2" type="ORF">CGOC_LOCUS2586</name>
</gene>
<keyword evidence="1" id="KW-0812">Transmembrane</keyword>
<dbReference type="InterPro" id="IPR038766">
    <property type="entry name" value="Membrane_comp_ABC_pdt"/>
</dbReference>
<protein>
    <recommendedName>
        <fullName evidence="4">ABC3 transporter permease protein domain-containing protein</fullName>
    </recommendedName>
</protein>
<dbReference type="GO" id="GO:0005886">
    <property type="term" value="C:plasma membrane"/>
    <property type="evidence" value="ECO:0007669"/>
    <property type="project" value="TreeGrafter"/>
</dbReference>
<proteinExistence type="predicted"/>
<organism evidence="2 3">
    <name type="scientific">Cylicostephanus goldi</name>
    <name type="common">Nematode worm</name>
    <dbReference type="NCBI Taxonomy" id="71465"/>
    <lineage>
        <taxon>Eukaryota</taxon>
        <taxon>Metazoa</taxon>
        <taxon>Ecdysozoa</taxon>
        <taxon>Nematoda</taxon>
        <taxon>Chromadorea</taxon>
        <taxon>Rhabditida</taxon>
        <taxon>Rhabditina</taxon>
        <taxon>Rhabditomorpha</taxon>
        <taxon>Strongyloidea</taxon>
        <taxon>Strongylidae</taxon>
        <taxon>Cylicostephanus</taxon>
    </lineage>
</organism>
<dbReference type="PANTHER" id="PTHR30287:SF2">
    <property type="entry name" value="BLL1001 PROTEIN"/>
    <property type="match status" value="1"/>
</dbReference>
<feature type="transmembrane region" description="Helical" evidence="1">
    <location>
        <begin position="201"/>
        <end position="219"/>
    </location>
</feature>